<evidence type="ECO:0000259" key="4">
    <source>
        <dbReference type="PROSITE" id="PS50303"/>
    </source>
</evidence>
<dbReference type="OMA" id="AVHATFI"/>
<dbReference type="InterPro" id="IPR001313">
    <property type="entry name" value="Pumilio_RNA-bd_rpt"/>
</dbReference>
<dbReference type="AlphaFoldDB" id="A0A0M9FSP1"/>
<evidence type="ECO:0000313" key="6">
    <source>
        <dbReference type="Proteomes" id="UP000037923"/>
    </source>
</evidence>
<evidence type="ECO:0000256" key="2">
    <source>
        <dbReference type="PROSITE-ProRule" id="PRU00317"/>
    </source>
</evidence>
<dbReference type="InterPro" id="IPR011989">
    <property type="entry name" value="ARM-like"/>
</dbReference>
<dbReference type="Proteomes" id="UP000037923">
    <property type="component" value="Unassembled WGS sequence"/>
</dbReference>
<feature type="region of interest" description="Disordered" evidence="3">
    <location>
        <begin position="486"/>
        <end position="514"/>
    </location>
</feature>
<dbReference type="VEuPathDB" id="TriTrypDB:LpyrH10_25_0420"/>
<dbReference type="PROSITE" id="PS50303">
    <property type="entry name" value="PUM_HD"/>
    <property type="match status" value="1"/>
</dbReference>
<feature type="region of interest" description="Disordered" evidence="3">
    <location>
        <begin position="642"/>
        <end position="675"/>
    </location>
</feature>
<dbReference type="Pfam" id="PF00806">
    <property type="entry name" value="PUF"/>
    <property type="match status" value="4"/>
</dbReference>
<feature type="repeat" description="Pumilio" evidence="2">
    <location>
        <begin position="244"/>
        <end position="279"/>
    </location>
</feature>
<feature type="repeat" description="Pumilio" evidence="2">
    <location>
        <begin position="353"/>
        <end position="389"/>
    </location>
</feature>
<dbReference type="SMART" id="SM00025">
    <property type="entry name" value="Pumilio"/>
    <property type="match status" value="4"/>
</dbReference>
<dbReference type="InterPro" id="IPR016024">
    <property type="entry name" value="ARM-type_fold"/>
</dbReference>
<evidence type="ECO:0000256" key="3">
    <source>
        <dbReference type="SAM" id="MobiDB-lite"/>
    </source>
</evidence>
<sequence>MPAQTGLRDLGRNNAPDWRGIAAKKGAAPPLHRSSAKSVVPPAAVHATFISPPRNTPILPVSNYNSISNASYGSAAVDVVNGAAESENAMVRQGCNACLAKAEYSLTSGNLRSNLDASLPPGGTELLPYAKSAACERGSDLRSVSDVPVLSMGCEEESRRPITVAPMAGLASARGHVCAVPSAPPTPSAFIAAGATAADEIVAAFLSTCVGRVAEAACTPQGKTLLVAALETEREEVLVPVVAEICDALGEVAVDAHGCHVLRTLIEACTAEQTEELMAAMYPSVILNICTTSQHTRLSLQSLFERRLVDLWPVVDVLAANAGYLAATQQGCISLMRVFERCDVDQKSALVHELLPKFAALSKDSYANYMVQCAIEHTDRTTAAQYVVQFFAGHLLQMSCDKFSSNVVEKVVRVCGGVPAVRRLVLDELVYNPAALKELVSDGYGNFVVQSVIEVTTNAMELKRVEDRLRPALVGSPFAAKIEAKLKAKRPGQPHAATNGHHQPQHPLQQPLQQHRPTAYMNRMNQVNVFGLPASVNSPMHQCAPQRSPSYRRPERQDIALMPFTAAAAAAAAAASVCTNNSGSFRHRPYDAQALQNFHDANAQLRNAPLVQVPTAGYYTFQIVQGRGDGDADGAVVTAEGEVEDSGPVYGPSPAARRHLQQQQQQFRPPFNGML</sequence>
<reference evidence="5 6" key="1">
    <citation type="submission" date="2015-07" db="EMBL/GenBank/DDBJ databases">
        <title>High-quality genome of monoxenous trypanosomatid Leptomonas pyrrhocoris.</title>
        <authorList>
            <person name="Flegontov P."/>
            <person name="Butenko A."/>
            <person name="Firsov S."/>
            <person name="Vlcek C."/>
            <person name="Logacheva M.D."/>
            <person name="Field M."/>
            <person name="Filatov D."/>
            <person name="Flegontova O."/>
            <person name="Gerasimov E."/>
            <person name="Jackson A.P."/>
            <person name="Kelly S."/>
            <person name="Opperdoes F."/>
            <person name="O'Reilly A."/>
            <person name="Votypka J."/>
            <person name="Yurchenko V."/>
            <person name="Lukes J."/>
        </authorList>
    </citation>
    <scope>NUCLEOTIDE SEQUENCE [LARGE SCALE GENOMIC DNA]</scope>
    <source>
        <strain evidence="5">H10</strain>
    </source>
</reference>
<keyword evidence="6" id="KW-1185">Reference proteome</keyword>
<dbReference type="RefSeq" id="XP_015653672.1">
    <property type="nucleotide sequence ID" value="XM_015807590.1"/>
</dbReference>
<proteinExistence type="predicted"/>
<keyword evidence="1" id="KW-0677">Repeat</keyword>
<dbReference type="GO" id="GO:0003729">
    <property type="term" value="F:mRNA binding"/>
    <property type="evidence" value="ECO:0007669"/>
    <property type="project" value="TreeGrafter"/>
</dbReference>
<feature type="repeat" description="Pumilio" evidence="2">
    <location>
        <begin position="428"/>
        <end position="467"/>
    </location>
</feature>
<dbReference type="SUPFAM" id="SSF48371">
    <property type="entry name" value="ARM repeat"/>
    <property type="match status" value="1"/>
</dbReference>
<name>A0A0M9FSP1_LEPPY</name>
<accession>A0A0M9FSP1</accession>
<comment type="caution">
    <text evidence="5">The sequence shown here is derived from an EMBL/GenBank/DDBJ whole genome shotgun (WGS) entry which is preliminary data.</text>
</comment>
<feature type="compositionally biased region" description="Low complexity" evidence="3">
    <location>
        <begin position="501"/>
        <end position="514"/>
    </location>
</feature>
<dbReference type="InterPro" id="IPR033133">
    <property type="entry name" value="PUM-HD"/>
</dbReference>
<protein>
    <submittedName>
        <fullName evidence="5">Unspecified product</fullName>
    </submittedName>
</protein>
<gene>
    <name evidence="5" type="ORF">ABB37_08544</name>
</gene>
<evidence type="ECO:0000313" key="5">
    <source>
        <dbReference type="EMBL" id="KPA75233.1"/>
    </source>
</evidence>
<dbReference type="GeneID" id="26908828"/>
<dbReference type="PANTHER" id="PTHR12537">
    <property type="entry name" value="RNA BINDING PROTEIN PUMILIO-RELATED"/>
    <property type="match status" value="1"/>
</dbReference>
<dbReference type="PROSITE" id="PS50302">
    <property type="entry name" value="PUM"/>
    <property type="match status" value="3"/>
</dbReference>
<dbReference type="Gene3D" id="1.25.10.10">
    <property type="entry name" value="Leucine-rich Repeat Variant"/>
    <property type="match status" value="1"/>
</dbReference>
<dbReference type="EMBL" id="LGTL01000025">
    <property type="protein sequence ID" value="KPA75233.1"/>
    <property type="molecule type" value="Genomic_DNA"/>
</dbReference>
<organism evidence="5 6">
    <name type="scientific">Leptomonas pyrrhocoris</name>
    <name type="common">Firebug parasite</name>
    <dbReference type="NCBI Taxonomy" id="157538"/>
    <lineage>
        <taxon>Eukaryota</taxon>
        <taxon>Discoba</taxon>
        <taxon>Euglenozoa</taxon>
        <taxon>Kinetoplastea</taxon>
        <taxon>Metakinetoplastina</taxon>
        <taxon>Trypanosomatida</taxon>
        <taxon>Trypanosomatidae</taxon>
        <taxon>Leishmaniinae</taxon>
        <taxon>Leptomonas</taxon>
    </lineage>
</organism>
<dbReference type="GO" id="GO:0010608">
    <property type="term" value="P:post-transcriptional regulation of gene expression"/>
    <property type="evidence" value="ECO:0007669"/>
    <property type="project" value="TreeGrafter"/>
</dbReference>
<dbReference type="GO" id="GO:0005737">
    <property type="term" value="C:cytoplasm"/>
    <property type="evidence" value="ECO:0007669"/>
    <property type="project" value="TreeGrafter"/>
</dbReference>
<dbReference type="OrthoDB" id="668540at2759"/>
<evidence type="ECO:0000256" key="1">
    <source>
        <dbReference type="ARBA" id="ARBA00022737"/>
    </source>
</evidence>
<feature type="domain" description="PUM-HD" evidence="4">
    <location>
        <begin position="136"/>
        <end position="494"/>
    </location>
</feature>
<dbReference type="PANTHER" id="PTHR12537:SF50">
    <property type="entry name" value="RNA BINDING PROTEIN, PUTATIVE-RELATED"/>
    <property type="match status" value="1"/>
</dbReference>